<name>A0ABS9SRC6_9BACT</name>
<organism evidence="1 2">
    <name type="scientific">Niabella ginsengisoli</name>
    <dbReference type="NCBI Taxonomy" id="522298"/>
    <lineage>
        <taxon>Bacteria</taxon>
        <taxon>Pseudomonadati</taxon>
        <taxon>Bacteroidota</taxon>
        <taxon>Chitinophagia</taxon>
        <taxon>Chitinophagales</taxon>
        <taxon>Chitinophagaceae</taxon>
        <taxon>Niabella</taxon>
    </lineage>
</organism>
<sequence length="152" mass="18037">MPFIKAYEKNFHHPHFCGFDFMHRGFTAGLNDEPFEAESQNDDKLTNLQGTWFCVRTDVVAPDRREELDFENELKNYKENMELNVFKFTKGSFVMGTRSEHHSIMNTKWSFVPSNRINFPKMEEGWSFVINYLNKDSMNLDIIPRLRQVQMA</sequence>
<dbReference type="RefSeq" id="WP_240833426.1">
    <property type="nucleotide sequence ID" value="NZ_JAKWBL010000005.1"/>
</dbReference>
<accession>A0ABS9SRC6</accession>
<protein>
    <submittedName>
        <fullName evidence="1">Uncharacterized protein</fullName>
    </submittedName>
</protein>
<evidence type="ECO:0000313" key="1">
    <source>
        <dbReference type="EMBL" id="MCH5600905.1"/>
    </source>
</evidence>
<comment type="caution">
    <text evidence="1">The sequence shown here is derived from an EMBL/GenBank/DDBJ whole genome shotgun (WGS) entry which is preliminary data.</text>
</comment>
<reference evidence="1 2" key="1">
    <citation type="submission" date="2022-02" db="EMBL/GenBank/DDBJ databases">
        <authorList>
            <person name="Min J."/>
        </authorList>
    </citation>
    <scope>NUCLEOTIDE SEQUENCE [LARGE SCALE GENOMIC DNA]</scope>
    <source>
        <strain evidence="1 2">GR10-1</strain>
    </source>
</reference>
<keyword evidence="2" id="KW-1185">Reference proteome</keyword>
<dbReference type="EMBL" id="JAKWBL010000005">
    <property type="protein sequence ID" value="MCH5600905.1"/>
    <property type="molecule type" value="Genomic_DNA"/>
</dbReference>
<gene>
    <name evidence="1" type="ORF">MKP09_24835</name>
</gene>
<dbReference type="Proteomes" id="UP001202248">
    <property type="component" value="Unassembled WGS sequence"/>
</dbReference>
<evidence type="ECO:0000313" key="2">
    <source>
        <dbReference type="Proteomes" id="UP001202248"/>
    </source>
</evidence>
<proteinExistence type="predicted"/>